<evidence type="ECO:0000256" key="10">
    <source>
        <dbReference type="RuleBase" id="RU361207"/>
    </source>
</evidence>
<evidence type="ECO:0000256" key="1">
    <source>
        <dbReference type="ARBA" id="ARBA00000439"/>
    </source>
</evidence>
<keyword evidence="5 10" id="KW-0328">Glycosyltransferase</keyword>
<keyword evidence="13" id="KW-1185">Reference proteome</keyword>
<dbReference type="EMBL" id="JADCKC010000002">
    <property type="protein sequence ID" value="MBE5037805.1"/>
    <property type="molecule type" value="Genomic_DNA"/>
</dbReference>
<dbReference type="Gene3D" id="3.20.20.80">
    <property type="entry name" value="Glycosidases"/>
    <property type="match status" value="1"/>
</dbReference>
<dbReference type="NCBIfam" id="NF011080">
    <property type="entry name" value="PRK14508.1-3"/>
    <property type="match status" value="1"/>
</dbReference>
<evidence type="ECO:0000256" key="5">
    <source>
        <dbReference type="ARBA" id="ARBA00022676"/>
    </source>
</evidence>
<dbReference type="NCBIfam" id="TIGR00217">
    <property type="entry name" value="malQ"/>
    <property type="match status" value="1"/>
</dbReference>
<evidence type="ECO:0000256" key="11">
    <source>
        <dbReference type="SAM" id="MobiDB-lite"/>
    </source>
</evidence>
<dbReference type="PANTHER" id="PTHR32438">
    <property type="entry name" value="4-ALPHA-GLUCANOTRANSFERASE DPE1, CHLOROPLASTIC/AMYLOPLASTIC"/>
    <property type="match status" value="1"/>
</dbReference>
<dbReference type="InterPro" id="IPR017853">
    <property type="entry name" value="GH"/>
</dbReference>
<keyword evidence="6 10" id="KW-0808">Transferase</keyword>
<gene>
    <name evidence="12" type="primary">malQ</name>
    <name evidence="12" type="ORF">INF35_08405</name>
</gene>
<comment type="catalytic activity">
    <reaction evidence="1 10">
        <text>Transfers a segment of a (1-&gt;4)-alpha-D-glucan to a new position in an acceptor, which may be glucose or a (1-&gt;4)-alpha-D-glucan.</text>
        <dbReference type="EC" id="2.4.1.25"/>
    </reaction>
</comment>
<evidence type="ECO:0000256" key="3">
    <source>
        <dbReference type="ARBA" id="ARBA00012560"/>
    </source>
</evidence>
<proteinExistence type="inferred from homology"/>
<dbReference type="Proteomes" id="UP000768567">
    <property type="component" value="Unassembled WGS sequence"/>
</dbReference>
<accession>A0ABR9R3R7</accession>
<evidence type="ECO:0000256" key="7">
    <source>
        <dbReference type="ARBA" id="ARBA00023277"/>
    </source>
</evidence>
<evidence type="ECO:0000256" key="8">
    <source>
        <dbReference type="ARBA" id="ARBA00031423"/>
    </source>
</evidence>
<name>A0ABR9R3R7_9FIRM</name>
<dbReference type="GO" id="GO:0004134">
    <property type="term" value="F:4-alpha-glucanotransferase activity"/>
    <property type="evidence" value="ECO:0007669"/>
    <property type="project" value="UniProtKB-EC"/>
</dbReference>
<evidence type="ECO:0000256" key="2">
    <source>
        <dbReference type="ARBA" id="ARBA00005684"/>
    </source>
</evidence>
<sequence>MQTKRASGILMPLSSLPGGYGIGSLGTPARRFVDFLARAGQSVWQILPVGPTGYGDSPYQSCSAFAGNPYFIDLDLLAAEGLLSRADYAFTNWGKAPEKVDYGILYEKRLTVLRKAYAAFLKQRPVPGCETPYPDDWYRFTFRCDGWLPDYCLYMAIKQEQKMADWQQWPRPLRLHDEKALAEFRREHAAETGFWTFVQYEFDKQWQALKAYANAHGVRIMGDVPIYVAADSADAWAGGKLFEMDADGHPLRVAGCPPDYFAADGQLWGNPLYDWAYHKKTNYAWWINRVRHALSIYDILRIDHFRGFDTYWAIPAGEKTARNGKWEQGPGMDLFRMLHAALGELPIVAEDLGELFPSVRKLLADSGFPGMKVLQFALDGTDNEYLPHNHPVNCVCYPGTHDNNTLMGWWEEDLTPEQREQLTGYLALTEGEGIRLGILRGVLASPARLTVIPMTDWLGLGPDARINTPGLASGNWQWRAADGVFTTALAAQIRTLSARYFRADPLKPAKAPAAPVNTAKDKAETPARNDEKKSEADAVASIKETTVRTVVEKSAHSVKK</sequence>
<evidence type="ECO:0000256" key="4">
    <source>
        <dbReference type="ARBA" id="ARBA00020295"/>
    </source>
</evidence>
<dbReference type="Pfam" id="PF02446">
    <property type="entry name" value="Glyco_hydro_77"/>
    <property type="match status" value="1"/>
</dbReference>
<dbReference type="SUPFAM" id="SSF51445">
    <property type="entry name" value="(Trans)glycosidases"/>
    <property type="match status" value="1"/>
</dbReference>
<evidence type="ECO:0000256" key="9">
    <source>
        <dbReference type="ARBA" id="ARBA00031501"/>
    </source>
</evidence>
<feature type="region of interest" description="Disordered" evidence="11">
    <location>
        <begin position="509"/>
        <end position="543"/>
    </location>
</feature>
<organism evidence="12 13">
    <name type="scientific">Gemmiger gallinarum</name>
    <dbReference type="NCBI Taxonomy" id="2779354"/>
    <lineage>
        <taxon>Bacteria</taxon>
        <taxon>Bacillati</taxon>
        <taxon>Bacillota</taxon>
        <taxon>Clostridia</taxon>
        <taxon>Eubacteriales</taxon>
        <taxon>Gemmiger</taxon>
    </lineage>
</organism>
<protein>
    <recommendedName>
        <fullName evidence="4 10">4-alpha-glucanotransferase</fullName>
        <ecNumber evidence="3 10">2.4.1.25</ecNumber>
    </recommendedName>
    <alternativeName>
        <fullName evidence="8 10">Amylomaltase</fullName>
    </alternativeName>
    <alternativeName>
        <fullName evidence="9 10">Disproportionating enzyme</fullName>
    </alternativeName>
</protein>
<feature type="compositionally biased region" description="Basic and acidic residues" evidence="11">
    <location>
        <begin position="519"/>
        <end position="536"/>
    </location>
</feature>
<dbReference type="InterPro" id="IPR003385">
    <property type="entry name" value="Glyco_hydro_77"/>
</dbReference>
<comment type="caution">
    <text evidence="12">The sequence shown here is derived from an EMBL/GenBank/DDBJ whole genome shotgun (WGS) entry which is preliminary data.</text>
</comment>
<comment type="similarity">
    <text evidence="2 10">Belongs to the disproportionating enzyme family.</text>
</comment>
<evidence type="ECO:0000313" key="13">
    <source>
        <dbReference type="Proteomes" id="UP000768567"/>
    </source>
</evidence>
<reference evidence="12 13" key="1">
    <citation type="submission" date="2020-10" db="EMBL/GenBank/DDBJ databases">
        <title>ChiBAC.</title>
        <authorList>
            <person name="Zenner C."/>
            <person name="Hitch T.C.A."/>
            <person name="Clavel T."/>
        </authorList>
    </citation>
    <scope>NUCLEOTIDE SEQUENCE [LARGE SCALE GENOMIC DNA]</scope>
    <source>
        <strain evidence="12 13">DSM 109015</strain>
    </source>
</reference>
<dbReference type="EC" id="2.4.1.25" evidence="3 10"/>
<dbReference type="RefSeq" id="WP_193501427.1">
    <property type="nucleotide sequence ID" value="NZ_JADCKC010000002.1"/>
</dbReference>
<keyword evidence="7 10" id="KW-0119">Carbohydrate metabolism</keyword>
<dbReference type="PANTHER" id="PTHR32438:SF5">
    <property type="entry name" value="4-ALPHA-GLUCANOTRANSFERASE DPE1, CHLOROPLASTIC_AMYLOPLASTIC"/>
    <property type="match status" value="1"/>
</dbReference>
<evidence type="ECO:0000313" key="12">
    <source>
        <dbReference type="EMBL" id="MBE5037805.1"/>
    </source>
</evidence>
<evidence type="ECO:0000256" key="6">
    <source>
        <dbReference type="ARBA" id="ARBA00022679"/>
    </source>
</evidence>